<evidence type="ECO:0000256" key="4">
    <source>
        <dbReference type="ARBA" id="ARBA00023098"/>
    </source>
</evidence>
<dbReference type="Pfam" id="PF13444">
    <property type="entry name" value="Acetyltransf_5"/>
    <property type="match status" value="1"/>
</dbReference>
<organism evidence="6">
    <name type="scientific">marine metagenome</name>
    <dbReference type="NCBI Taxonomy" id="408172"/>
    <lineage>
        <taxon>unclassified sequences</taxon>
        <taxon>metagenomes</taxon>
        <taxon>ecological metagenomes</taxon>
    </lineage>
</organism>
<dbReference type="InterPro" id="IPR016181">
    <property type="entry name" value="Acyl_CoA_acyltransferase"/>
</dbReference>
<sequence>MATAEDYSREVEGVHSGNLEVRLAKNADEINAAQSLRYKVFYEEMSANPSSKMKALKRDFDEFDDYWDHLLVFDNSKSSVKDKVIGTYRLNRKSKAKNYGGFYTAQEYNIDGLLKYPGEILELGRSCVDKAYRNGQTMQLLWRGIANYVFFYDIEVMFGCASFPGVEVDSIKTLLSYLYHNHLAPEEIRPVAVEDRYINMN</sequence>
<dbReference type="SUPFAM" id="SSF55729">
    <property type="entry name" value="Acyl-CoA N-acyltransferases (Nat)"/>
    <property type="match status" value="1"/>
</dbReference>
<feature type="non-terminal residue" evidence="6">
    <location>
        <position position="201"/>
    </location>
</feature>
<dbReference type="AlphaFoldDB" id="A0A382ZIZ1"/>
<keyword evidence="2" id="KW-0444">Lipid biosynthesis</keyword>
<keyword evidence="5" id="KW-0012">Acyltransferase</keyword>
<protein>
    <recommendedName>
        <fullName evidence="7">N-acetyltransferase domain-containing protein</fullName>
    </recommendedName>
</protein>
<dbReference type="GO" id="GO:0016746">
    <property type="term" value="F:acyltransferase activity"/>
    <property type="evidence" value="ECO:0007669"/>
    <property type="project" value="UniProtKB-KW"/>
</dbReference>
<dbReference type="InterPro" id="IPR052351">
    <property type="entry name" value="Ornithine_N-alpha-AT"/>
</dbReference>
<evidence type="ECO:0000256" key="1">
    <source>
        <dbReference type="ARBA" id="ARBA00005189"/>
    </source>
</evidence>
<evidence type="ECO:0000256" key="3">
    <source>
        <dbReference type="ARBA" id="ARBA00022679"/>
    </source>
</evidence>
<evidence type="ECO:0000256" key="2">
    <source>
        <dbReference type="ARBA" id="ARBA00022516"/>
    </source>
</evidence>
<dbReference type="PANTHER" id="PTHR37323">
    <property type="entry name" value="GCN5-RELATED N-ACETYLTRANSFERASE"/>
    <property type="match status" value="1"/>
</dbReference>
<comment type="pathway">
    <text evidence="1">Lipid metabolism.</text>
</comment>
<dbReference type="Gene3D" id="3.40.630.30">
    <property type="match status" value="1"/>
</dbReference>
<accession>A0A382ZIZ1</accession>
<keyword evidence="3" id="KW-0808">Transferase</keyword>
<keyword evidence="4" id="KW-0443">Lipid metabolism</keyword>
<proteinExistence type="predicted"/>
<evidence type="ECO:0000313" key="6">
    <source>
        <dbReference type="EMBL" id="SVD95432.1"/>
    </source>
</evidence>
<dbReference type="EMBL" id="UINC01184291">
    <property type="protein sequence ID" value="SVD95432.1"/>
    <property type="molecule type" value="Genomic_DNA"/>
</dbReference>
<name>A0A382ZIZ1_9ZZZZ</name>
<evidence type="ECO:0000256" key="5">
    <source>
        <dbReference type="ARBA" id="ARBA00023315"/>
    </source>
</evidence>
<evidence type="ECO:0008006" key="7">
    <source>
        <dbReference type="Google" id="ProtNLM"/>
    </source>
</evidence>
<dbReference type="GO" id="GO:0006629">
    <property type="term" value="P:lipid metabolic process"/>
    <property type="evidence" value="ECO:0007669"/>
    <property type="project" value="UniProtKB-KW"/>
</dbReference>
<gene>
    <name evidence="6" type="ORF">METZ01_LOCUS448286</name>
</gene>
<dbReference type="PANTHER" id="PTHR37323:SF1">
    <property type="entry name" value="L-ORNITHINE N(ALPHA)-ACYLTRANSFERASE"/>
    <property type="match status" value="1"/>
</dbReference>
<reference evidence="6" key="1">
    <citation type="submission" date="2018-05" db="EMBL/GenBank/DDBJ databases">
        <authorList>
            <person name="Lanie J.A."/>
            <person name="Ng W.-L."/>
            <person name="Kazmierczak K.M."/>
            <person name="Andrzejewski T.M."/>
            <person name="Davidsen T.M."/>
            <person name="Wayne K.J."/>
            <person name="Tettelin H."/>
            <person name="Glass J.I."/>
            <person name="Rusch D."/>
            <person name="Podicherti R."/>
            <person name="Tsui H.-C.T."/>
            <person name="Winkler M.E."/>
        </authorList>
    </citation>
    <scope>NUCLEOTIDE SEQUENCE</scope>
</reference>